<evidence type="ECO:0000256" key="2">
    <source>
        <dbReference type="ARBA" id="ARBA00022679"/>
    </source>
</evidence>
<dbReference type="InterPro" id="IPR050194">
    <property type="entry name" value="Glycosyltransferase_grp1"/>
</dbReference>
<dbReference type="PANTHER" id="PTHR45947:SF3">
    <property type="entry name" value="SULFOQUINOVOSYL TRANSFERASE SQD2"/>
    <property type="match status" value="1"/>
</dbReference>
<keyword evidence="5" id="KW-1185">Reference proteome</keyword>
<dbReference type="EMBL" id="BOPF01000059">
    <property type="protein sequence ID" value="GIJ51958.1"/>
    <property type="molecule type" value="Genomic_DNA"/>
</dbReference>
<keyword evidence="2 4" id="KW-0808">Transferase</keyword>
<evidence type="ECO:0000256" key="1">
    <source>
        <dbReference type="ARBA" id="ARBA00022676"/>
    </source>
</evidence>
<protein>
    <submittedName>
        <fullName evidence="4">Glycosyl transferase</fullName>
    </submittedName>
</protein>
<dbReference type="CDD" id="cd03801">
    <property type="entry name" value="GT4_PimA-like"/>
    <property type="match status" value="1"/>
</dbReference>
<name>A0A8J4DW76_9ACTN</name>
<dbReference type="Pfam" id="PF13692">
    <property type="entry name" value="Glyco_trans_1_4"/>
    <property type="match status" value="1"/>
</dbReference>
<dbReference type="RefSeq" id="WP_203905356.1">
    <property type="nucleotide sequence ID" value="NZ_BOPF01000059.1"/>
</dbReference>
<dbReference type="GO" id="GO:0016758">
    <property type="term" value="F:hexosyltransferase activity"/>
    <property type="evidence" value="ECO:0007669"/>
    <property type="project" value="TreeGrafter"/>
</dbReference>
<dbReference type="Proteomes" id="UP000619260">
    <property type="component" value="Unassembled WGS sequence"/>
</dbReference>
<dbReference type="PANTHER" id="PTHR45947">
    <property type="entry name" value="SULFOQUINOVOSYL TRANSFERASE SQD2"/>
    <property type="match status" value="1"/>
</dbReference>
<dbReference type="GO" id="GO:1901137">
    <property type="term" value="P:carbohydrate derivative biosynthetic process"/>
    <property type="evidence" value="ECO:0007669"/>
    <property type="project" value="UniProtKB-ARBA"/>
</dbReference>
<dbReference type="InterPro" id="IPR028098">
    <property type="entry name" value="Glyco_trans_4-like_N"/>
</dbReference>
<evidence type="ECO:0000313" key="5">
    <source>
        <dbReference type="Proteomes" id="UP000619260"/>
    </source>
</evidence>
<sequence length="359" mass="37205">MVARVGLVLASSTGGVGRHLASLAAGLVADGVEVTVFGPAATGRDFGFAGLGAGFVPVEIPATPQPRDALAVRALGRGIAATRPQVLHAHGLRAGLVAGLARGRTLPFVVTWHNQVMGSGLRRLLLGPPERYVARAADVTLGASSDLVERVRALGGRDVRLAPVAAPDLPPPSRGREAVRAEFGVAEGRPLVLCVGRLHPQKRHDVLIDAAVRMTSKPVVVIAGSGPEHDVLAARIAQTNAPVVLAGHRDDVNDLLGAADLAVVASDWEARQLFAQEALRAGVPLVATRVGGLPELVGDAAVWIPAGDAVALAHAVDDLLGDPARLRMFHQKSLETARSWPTEAGTVAQVLGVYRELAP</sequence>
<dbReference type="AlphaFoldDB" id="A0A8J4DW76"/>
<keyword evidence="1" id="KW-0328">Glycosyltransferase</keyword>
<evidence type="ECO:0000259" key="3">
    <source>
        <dbReference type="Pfam" id="PF13579"/>
    </source>
</evidence>
<dbReference type="Gene3D" id="3.40.50.2000">
    <property type="entry name" value="Glycogen Phosphorylase B"/>
    <property type="match status" value="2"/>
</dbReference>
<organism evidence="4 5">
    <name type="scientific">Virgisporangium aliadipatigenens</name>
    <dbReference type="NCBI Taxonomy" id="741659"/>
    <lineage>
        <taxon>Bacteria</taxon>
        <taxon>Bacillati</taxon>
        <taxon>Actinomycetota</taxon>
        <taxon>Actinomycetes</taxon>
        <taxon>Micromonosporales</taxon>
        <taxon>Micromonosporaceae</taxon>
        <taxon>Virgisporangium</taxon>
    </lineage>
</organism>
<reference evidence="4" key="1">
    <citation type="submission" date="2021-01" db="EMBL/GenBank/DDBJ databases">
        <title>Whole genome shotgun sequence of Virgisporangium aliadipatigenens NBRC 105644.</title>
        <authorList>
            <person name="Komaki H."/>
            <person name="Tamura T."/>
        </authorList>
    </citation>
    <scope>NUCLEOTIDE SEQUENCE</scope>
    <source>
        <strain evidence="4">NBRC 105644</strain>
    </source>
</reference>
<accession>A0A8J4DW76</accession>
<proteinExistence type="predicted"/>
<dbReference type="SUPFAM" id="SSF53756">
    <property type="entry name" value="UDP-Glycosyltransferase/glycogen phosphorylase"/>
    <property type="match status" value="1"/>
</dbReference>
<gene>
    <name evidence="4" type="ORF">Val02_88440</name>
</gene>
<comment type="caution">
    <text evidence="4">The sequence shown here is derived from an EMBL/GenBank/DDBJ whole genome shotgun (WGS) entry which is preliminary data.</text>
</comment>
<evidence type="ECO:0000313" key="4">
    <source>
        <dbReference type="EMBL" id="GIJ51958.1"/>
    </source>
</evidence>
<dbReference type="Pfam" id="PF13579">
    <property type="entry name" value="Glyco_trans_4_4"/>
    <property type="match status" value="1"/>
</dbReference>
<feature type="domain" description="Glycosyltransferase subfamily 4-like N-terminal" evidence="3">
    <location>
        <begin position="14"/>
        <end position="164"/>
    </location>
</feature>